<evidence type="ECO:0000256" key="1">
    <source>
        <dbReference type="SAM" id="MobiDB-lite"/>
    </source>
</evidence>
<dbReference type="OrthoDB" id="4906364at2759"/>
<sequence>MMHQSSLDSSWVILQEPGNWKLWINIIQKFATAYNIWEFIDPSKVEKAALLKPEEPNLPRYQSRGCRPSQDRLQDEDGK</sequence>
<gene>
    <name evidence="2" type="ORF">FOMG_18994</name>
</gene>
<reference evidence="2" key="2">
    <citation type="submission" date="2012-05" db="EMBL/GenBank/DDBJ databases">
        <title>Annotation of the Genome Sequence of Fusarium oxysporum f. sp. melonis 26406.</title>
        <authorList>
            <consortium name="The Broad Institute Genomics Platform"/>
            <person name="Ma L.-J."/>
            <person name="Corby-Kistler H."/>
            <person name="Broz K."/>
            <person name="Gale L.R."/>
            <person name="Jonkers W."/>
            <person name="O'Donnell K."/>
            <person name="Ploetz R."/>
            <person name="Steinberg C."/>
            <person name="Schwartz D.C."/>
            <person name="VanEtten H."/>
            <person name="Zhou S."/>
            <person name="Young S.K."/>
            <person name="Zeng Q."/>
            <person name="Gargeya S."/>
            <person name="Fitzgerald M."/>
            <person name="Abouelleil A."/>
            <person name="Alvarado L."/>
            <person name="Chapman S.B."/>
            <person name="Gainer-Dewar J."/>
            <person name="Goldberg J."/>
            <person name="Griggs A."/>
            <person name="Gujja S."/>
            <person name="Hansen M."/>
            <person name="Howarth C."/>
            <person name="Imamovic A."/>
            <person name="Ireland A."/>
            <person name="Larimer J."/>
            <person name="McCowan C."/>
            <person name="Murphy C."/>
            <person name="Pearson M."/>
            <person name="Poon T.W."/>
            <person name="Priest M."/>
            <person name="Roberts A."/>
            <person name="Saif S."/>
            <person name="Shea T."/>
            <person name="Sykes S."/>
            <person name="Wortman J."/>
            <person name="Nusbaum C."/>
            <person name="Birren B."/>
        </authorList>
    </citation>
    <scope>NUCLEOTIDE SEQUENCE</scope>
    <source>
        <strain evidence="2">26406</strain>
    </source>
</reference>
<reference evidence="2" key="1">
    <citation type="submission" date="2012-04" db="EMBL/GenBank/DDBJ databases">
        <title>The Genome Sequence of Fusarium oxysporum melonis.</title>
        <authorList>
            <consortium name="The Broad Institute Genome Sequencing Platform"/>
            <person name="Ma L.-J."/>
            <person name="Gale L.R."/>
            <person name="Schwartz D.C."/>
            <person name="Zhou S."/>
            <person name="Corby-Kistler H."/>
            <person name="Young S.K."/>
            <person name="Zeng Q."/>
            <person name="Gargeya S."/>
            <person name="Fitzgerald M."/>
            <person name="Haas B."/>
            <person name="Abouelleil A."/>
            <person name="Alvarado L."/>
            <person name="Arachchi H.M."/>
            <person name="Berlin A."/>
            <person name="Brown A."/>
            <person name="Chapman S.B."/>
            <person name="Chen Z."/>
            <person name="Dunbar C."/>
            <person name="Freedman E."/>
            <person name="Gearin G."/>
            <person name="Goldberg J."/>
            <person name="Griggs A."/>
            <person name="Gujja S."/>
            <person name="Heiman D."/>
            <person name="Howarth C."/>
            <person name="Larson L."/>
            <person name="Lui A."/>
            <person name="MacDonald P.J.P."/>
            <person name="Montmayeur A."/>
            <person name="Murphy C."/>
            <person name="Neiman D."/>
            <person name="Pearson M."/>
            <person name="Priest M."/>
            <person name="Roberts A."/>
            <person name="Saif S."/>
            <person name="Shea T."/>
            <person name="Shenoy N."/>
            <person name="Sisk P."/>
            <person name="Stolte C."/>
            <person name="Sykes S."/>
            <person name="Wortman J."/>
            <person name="Nusbaum C."/>
            <person name="Birren B."/>
        </authorList>
    </citation>
    <scope>NUCLEOTIDE SEQUENCE</scope>
    <source>
        <strain evidence="2">26406</strain>
    </source>
</reference>
<dbReference type="HOGENOM" id="CLU_2606140_0_0_1"/>
<dbReference type="VEuPathDB" id="FungiDB:FOMG_18994"/>
<dbReference type="AlphaFoldDB" id="W9Z6N1"/>
<dbReference type="Proteomes" id="UP000030703">
    <property type="component" value="Unassembled WGS sequence"/>
</dbReference>
<feature type="compositionally biased region" description="Basic and acidic residues" evidence="1">
    <location>
        <begin position="69"/>
        <end position="79"/>
    </location>
</feature>
<organism evidence="2">
    <name type="scientific">Fusarium oxysporum f. sp. melonis 26406</name>
    <dbReference type="NCBI Taxonomy" id="1089452"/>
    <lineage>
        <taxon>Eukaryota</taxon>
        <taxon>Fungi</taxon>
        <taxon>Dikarya</taxon>
        <taxon>Ascomycota</taxon>
        <taxon>Pezizomycotina</taxon>
        <taxon>Sordariomycetes</taxon>
        <taxon>Hypocreomycetidae</taxon>
        <taxon>Hypocreales</taxon>
        <taxon>Nectriaceae</taxon>
        <taxon>Fusarium</taxon>
        <taxon>Fusarium oxysporum species complex</taxon>
    </lineage>
</organism>
<feature type="region of interest" description="Disordered" evidence="1">
    <location>
        <begin position="56"/>
        <end position="79"/>
    </location>
</feature>
<proteinExistence type="predicted"/>
<evidence type="ECO:0000313" key="2">
    <source>
        <dbReference type="EMBL" id="EXK24267.1"/>
    </source>
</evidence>
<protein>
    <submittedName>
        <fullName evidence="2">Uncharacterized protein</fullName>
    </submittedName>
</protein>
<name>W9Z6N1_FUSOX</name>
<accession>W9Z6N1</accession>
<dbReference type="EMBL" id="JH659517">
    <property type="protein sequence ID" value="EXK24267.1"/>
    <property type="molecule type" value="Genomic_DNA"/>
</dbReference>